<feature type="region of interest" description="Disordered" evidence="1">
    <location>
        <begin position="73"/>
        <end position="95"/>
    </location>
</feature>
<dbReference type="OrthoDB" id="6493944at2759"/>
<sequence>MCSVIRRPTSHECRFVLPPLTMPDCDMVTSSEFDATIPAVGERAELSHYGITISKLPQKCCYGHATVIGRLPTLPRSRQRPSRLSGSIENRQLSV</sequence>
<accession>A0A6G1L7F8</accession>
<dbReference type="AlphaFoldDB" id="A0A6G1L7F8"/>
<protein>
    <submittedName>
        <fullName evidence="2">Uncharacterized protein</fullName>
    </submittedName>
</protein>
<evidence type="ECO:0000256" key="1">
    <source>
        <dbReference type="SAM" id="MobiDB-lite"/>
    </source>
</evidence>
<reference evidence="2" key="1">
    <citation type="journal article" date="2020" name="Stud. Mycol.">
        <title>101 Dothideomycetes genomes: a test case for predicting lifestyles and emergence of pathogens.</title>
        <authorList>
            <person name="Haridas S."/>
            <person name="Albert R."/>
            <person name="Binder M."/>
            <person name="Bloem J."/>
            <person name="Labutti K."/>
            <person name="Salamov A."/>
            <person name="Andreopoulos B."/>
            <person name="Baker S."/>
            <person name="Barry K."/>
            <person name="Bills G."/>
            <person name="Bluhm B."/>
            <person name="Cannon C."/>
            <person name="Castanera R."/>
            <person name="Culley D."/>
            <person name="Daum C."/>
            <person name="Ezra D."/>
            <person name="Gonzalez J."/>
            <person name="Henrissat B."/>
            <person name="Kuo A."/>
            <person name="Liang C."/>
            <person name="Lipzen A."/>
            <person name="Lutzoni F."/>
            <person name="Magnuson J."/>
            <person name="Mondo S."/>
            <person name="Nolan M."/>
            <person name="Ohm R."/>
            <person name="Pangilinan J."/>
            <person name="Park H.-J."/>
            <person name="Ramirez L."/>
            <person name="Alfaro M."/>
            <person name="Sun H."/>
            <person name="Tritt A."/>
            <person name="Yoshinaga Y."/>
            <person name="Zwiers L.-H."/>
            <person name="Turgeon B."/>
            <person name="Goodwin S."/>
            <person name="Spatafora J."/>
            <person name="Crous P."/>
            <person name="Grigoriev I."/>
        </authorList>
    </citation>
    <scope>NUCLEOTIDE SEQUENCE</scope>
    <source>
        <strain evidence="2">CBS 116005</strain>
    </source>
</reference>
<organism evidence="2 3">
    <name type="scientific">Teratosphaeria nubilosa</name>
    <dbReference type="NCBI Taxonomy" id="161662"/>
    <lineage>
        <taxon>Eukaryota</taxon>
        <taxon>Fungi</taxon>
        <taxon>Dikarya</taxon>
        <taxon>Ascomycota</taxon>
        <taxon>Pezizomycotina</taxon>
        <taxon>Dothideomycetes</taxon>
        <taxon>Dothideomycetidae</taxon>
        <taxon>Mycosphaerellales</taxon>
        <taxon>Teratosphaeriaceae</taxon>
        <taxon>Teratosphaeria</taxon>
    </lineage>
</organism>
<keyword evidence="3" id="KW-1185">Reference proteome</keyword>
<proteinExistence type="predicted"/>
<dbReference type="Proteomes" id="UP000799436">
    <property type="component" value="Unassembled WGS sequence"/>
</dbReference>
<gene>
    <name evidence="2" type="ORF">EJ03DRAFT_114922</name>
</gene>
<evidence type="ECO:0000313" key="3">
    <source>
        <dbReference type="Proteomes" id="UP000799436"/>
    </source>
</evidence>
<evidence type="ECO:0000313" key="2">
    <source>
        <dbReference type="EMBL" id="KAF2768776.1"/>
    </source>
</evidence>
<dbReference type="EMBL" id="ML995841">
    <property type="protein sequence ID" value="KAF2768776.1"/>
    <property type="molecule type" value="Genomic_DNA"/>
</dbReference>
<name>A0A6G1L7F8_9PEZI</name>